<keyword evidence="1" id="KW-0472">Membrane</keyword>
<feature type="transmembrane region" description="Helical" evidence="1">
    <location>
        <begin position="12"/>
        <end position="31"/>
    </location>
</feature>
<organism evidence="2 3">
    <name type="scientific">Ktedonospora formicarum</name>
    <dbReference type="NCBI Taxonomy" id="2778364"/>
    <lineage>
        <taxon>Bacteria</taxon>
        <taxon>Bacillati</taxon>
        <taxon>Chloroflexota</taxon>
        <taxon>Ktedonobacteria</taxon>
        <taxon>Ktedonobacterales</taxon>
        <taxon>Ktedonobacteraceae</taxon>
        <taxon>Ktedonospora</taxon>
    </lineage>
</organism>
<keyword evidence="1" id="KW-0812">Transmembrane</keyword>
<protein>
    <submittedName>
        <fullName evidence="2">Uncharacterized protein</fullName>
    </submittedName>
</protein>
<dbReference type="EMBL" id="BNJF01000002">
    <property type="protein sequence ID" value="GHO46383.1"/>
    <property type="molecule type" value="Genomic_DNA"/>
</dbReference>
<evidence type="ECO:0000256" key="1">
    <source>
        <dbReference type="SAM" id="Phobius"/>
    </source>
</evidence>
<dbReference type="Proteomes" id="UP000612362">
    <property type="component" value="Unassembled WGS sequence"/>
</dbReference>
<dbReference type="RefSeq" id="WP_220195764.1">
    <property type="nucleotide sequence ID" value="NZ_BNJF01000002.1"/>
</dbReference>
<accession>A0A8J3I5Q6</accession>
<proteinExistence type="predicted"/>
<gene>
    <name evidence="2" type="ORF">KSX_45460</name>
</gene>
<dbReference type="AlphaFoldDB" id="A0A8J3I5Q6"/>
<keyword evidence="3" id="KW-1185">Reference proteome</keyword>
<keyword evidence="1" id="KW-1133">Transmembrane helix</keyword>
<comment type="caution">
    <text evidence="2">The sequence shown here is derived from an EMBL/GenBank/DDBJ whole genome shotgun (WGS) entry which is preliminary data.</text>
</comment>
<evidence type="ECO:0000313" key="3">
    <source>
        <dbReference type="Proteomes" id="UP000612362"/>
    </source>
</evidence>
<feature type="transmembrane region" description="Helical" evidence="1">
    <location>
        <begin position="85"/>
        <end position="108"/>
    </location>
</feature>
<feature type="transmembrane region" description="Helical" evidence="1">
    <location>
        <begin position="52"/>
        <end position="73"/>
    </location>
</feature>
<reference evidence="2" key="1">
    <citation type="submission" date="2020-10" db="EMBL/GenBank/DDBJ databases">
        <title>Taxonomic study of unclassified bacteria belonging to the class Ktedonobacteria.</title>
        <authorList>
            <person name="Yabe S."/>
            <person name="Wang C.M."/>
            <person name="Zheng Y."/>
            <person name="Sakai Y."/>
            <person name="Cavaletti L."/>
            <person name="Monciardini P."/>
            <person name="Donadio S."/>
        </authorList>
    </citation>
    <scope>NUCLEOTIDE SEQUENCE</scope>
    <source>
        <strain evidence="2">SOSP1-1</strain>
    </source>
</reference>
<evidence type="ECO:0000313" key="2">
    <source>
        <dbReference type="EMBL" id="GHO46383.1"/>
    </source>
</evidence>
<sequence>MYILENMKALVNLPVLTCFLLLVITPLALSYRYLFRLKTHSYQIPVHPHKMLYGILIGLVISNSAAFSLDRYLGSDSAFSNHPMLVLFLLFLIDLPFLFLLFDSFAIYHASKRNTQVDIADEITQHLQQHRANPVFAADSETLPFPRGNI</sequence>
<name>A0A8J3I5Q6_9CHLR</name>